<comment type="caution">
    <text evidence="1">The sequence shown here is derived from an EMBL/GenBank/DDBJ whole genome shotgun (WGS) entry which is preliminary data.</text>
</comment>
<dbReference type="Proteomes" id="UP000186922">
    <property type="component" value="Unassembled WGS sequence"/>
</dbReference>
<name>A0A1D1UM08_RAMVA</name>
<evidence type="ECO:0000313" key="2">
    <source>
        <dbReference type="Proteomes" id="UP000186922"/>
    </source>
</evidence>
<dbReference type="AlphaFoldDB" id="A0A1D1UM08"/>
<gene>
    <name evidence="1" type="primary">RvY_00246-1</name>
    <name evidence="1" type="synonym">RvY_00246.1</name>
    <name evidence="1" type="ORF">RvY_00246</name>
</gene>
<reference evidence="1 2" key="1">
    <citation type="journal article" date="2016" name="Nat. Commun.">
        <title>Extremotolerant tardigrade genome and improved radiotolerance of human cultured cells by tardigrade-unique protein.</title>
        <authorList>
            <person name="Hashimoto T."/>
            <person name="Horikawa D.D."/>
            <person name="Saito Y."/>
            <person name="Kuwahara H."/>
            <person name="Kozuka-Hata H."/>
            <person name="Shin-I T."/>
            <person name="Minakuchi Y."/>
            <person name="Ohishi K."/>
            <person name="Motoyama A."/>
            <person name="Aizu T."/>
            <person name="Enomoto A."/>
            <person name="Kondo K."/>
            <person name="Tanaka S."/>
            <person name="Hara Y."/>
            <person name="Koshikawa S."/>
            <person name="Sagara H."/>
            <person name="Miura T."/>
            <person name="Yokobori S."/>
            <person name="Miyagawa K."/>
            <person name="Suzuki Y."/>
            <person name="Kubo T."/>
            <person name="Oyama M."/>
            <person name="Kohara Y."/>
            <person name="Fujiyama A."/>
            <person name="Arakawa K."/>
            <person name="Katayama T."/>
            <person name="Toyoda A."/>
            <person name="Kunieda T."/>
        </authorList>
    </citation>
    <scope>NUCLEOTIDE SEQUENCE [LARGE SCALE GENOMIC DNA]</scope>
    <source>
        <strain evidence="1 2">YOKOZUNA-1</strain>
    </source>
</reference>
<evidence type="ECO:0000313" key="1">
    <source>
        <dbReference type="EMBL" id="GAU87383.1"/>
    </source>
</evidence>
<proteinExistence type="predicted"/>
<accession>A0A1D1UM08</accession>
<keyword evidence="2" id="KW-1185">Reference proteome</keyword>
<organism evidence="1 2">
    <name type="scientific">Ramazzottius varieornatus</name>
    <name type="common">Water bear</name>
    <name type="synonym">Tardigrade</name>
    <dbReference type="NCBI Taxonomy" id="947166"/>
    <lineage>
        <taxon>Eukaryota</taxon>
        <taxon>Metazoa</taxon>
        <taxon>Ecdysozoa</taxon>
        <taxon>Tardigrada</taxon>
        <taxon>Eutardigrada</taxon>
        <taxon>Parachela</taxon>
        <taxon>Hypsibioidea</taxon>
        <taxon>Ramazzottiidae</taxon>
        <taxon>Ramazzottius</taxon>
    </lineage>
</organism>
<protein>
    <submittedName>
        <fullName evidence="1">Uncharacterized protein</fullName>
    </submittedName>
</protein>
<sequence length="65" mass="7329">MEVLKCKITEGKVPFDTPKSPSGGQVCVMKCRNVATVSVPTNARKWFSVSRHNKRLPTKRNTRNI</sequence>
<dbReference type="EMBL" id="BDGG01000001">
    <property type="protein sequence ID" value="GAU87383.1"/>
    <property type="molecule type" value="Genomic_DNA"/>
</dbReference>